<gene>
    <name evidence="1" type="ORF">PH603_14350</name>
</gene>
<evidence type="ECO:0000313" key="1">
    <source>
        <dbReference type="EMBL" id="WCL53718.1"/>
    </source>
</evidence>
<dbReference type="AlphaFoldDB" id="A0AAE9XUD6"/>
<dbReference type="EMBL" id="CP116805">
    <property type="protein sequence ID" value="WCL53718.1"/>
    <property type="molecule type" value="Genomic_DNA"/>
</dbReference>
<dbReference type="KEGG" id="gso:PH603_14350"/>
<proteinExistence type="predicted"/>
<accession>A0AAE9XUD6</accession>
<name>A0AAE9XUD6_9PROT</name>
<protein>
    <submittedName>
        <fullName evidence="1">DUF6157 family protein</fullName>
    </submittedName>
</protein>
<organism evidence="1 2">
    <name type="scientific">Gimibacter soli</name>
    <dbReference type="NCBI Taxonomy" id="3024400"/>
    <lineage>
        <taxon>Bacteria</taxon>
        <taxon>Pseudomonadati</taxon>
        <taxon>Pseudomonadota</taxon>
        <taxon>Alphaproteobacteria</taxon>
        <taxon>Kordiimonadales</taxon>
        <taxon>Temperatibacteraceae</taxon>
        <taxon>Gimibacter</taxon>
    </lineage>
</organism>
<dbReference type="RefSeq" id="WP_289503262.1">
    <property type="nucleotide sequence ID" value="NZ_CP116805.1"/>
</dbReference>
<dbReference type="Pfam" id="PF19654">
    <property type="entry name" value="DUF6157"/>
    <property type="match status" value="1"/>
</dbReference>
<keyword evidence="2" id="KW-1185">Reference proteome</keyword>
<sequence length="132" mass="14409">MSTNYYQSFITCSADCPAREGEIPAKPGTIAALQYDLLANGPYTITSDDLLFEVHAIRNGIAASDRDAEKAAFFSKPKACLRASPLVKQFGWGLHHDEEGRIALVGLGTETYKDLTSRADIKTVPGMRSKRT</sequence>
<dbReference type="Proteomes" id="UP001217500">
    <property type="component" value="Chromosome"/>
</dbReference>
<evidence type="ECO:0000313" key="2">
    <source>
        <dbReference type="Proteomes" id="UP001217500"/>
    </source>
</evidence>
<reference evidence="1" key="1">
    <citation type="submission" date="2023-01" db="EMBL/GenBank/DDBJ databases">
        <title>The genome sequence of Kordiimonadaceae bacterium 6D33.</title>
        <authorList>
            <person name="Liu Y."/>
        </authorList>
    </citation>
    <scope>NUCLEOTIDE SEQUENCE</scope>
    <source>
        <strain evidence="1">6D33</strain>
    </source>
</reference>
<dbReference type="InterPro" id="IPR046155">
    <property type="entry name" value="DUF6157"/>
</dbReference>